<comment type="caution">
    <text evidence="1">The sequence shown here is derived from an EMBL/GenBank/DDBJ whole genome shotgun (WGS) entry which is preliminary data.</text>
</comment>
<keyword evidence="2" id="KW-1185">Reference proteome</keyword>
<protein>
    <submittedName>
        <fullName evidence="1">CxxH/CxxC protein (TIGR04129 family)</fullName>
    </submittedName>
</protein>
<name>A0ABS4GGM3_9FIRM</name>
<evidence type="ECO:0000313" key="2">
    <source>
        <dbReference type="Proteomes" id="UP001519342"/>
    </source>
</evidence>
<reference evidence="1 2" key="1">
    <citation type="submission" date="2021-03" db="EMBL/GenBank/DDBJ databases">
        <title>Genomic Encyclopedia of Type Strains, Phase IV (KMG-IV): sequencing the most valuable type-strain genomes for metagenomic binning, comparative biology and taxonomic classification.</title>
        <authorList>
            <person name="Goeker M."/>
        </authorList>
    </citation>
    <scope>NUCLEOTIDE SEQUENCE [LARGE SCALE GENOMIC DNA]</scope>
    <source>
        <strain evidence="1 2">DSM 24004</strain>
    </source>
</reference>
<evidence type="ECO:0000313" key="1">
    <source>
        <dbReference type="EMBL" id="MBP1926799.1"/>
    </source>
</evidence>
<accession>A0ABS4GGM3</accession>
<dbReference type="EMBL" id="JAGGKS010000008">
    <property type="protein sequence ID" value="MBP1926799.1"/>
    <property type="molecule type" value="Genomic_DNA"/>
</dbReference>
<dbReference type="NCBIfam" id="TIGR04129">
    <property type="entry name" value="CxxH_BA5709"/>
    <property type="match status" value="1"/>
</dbReference>
<gene>
    <name evidence="1" type="ORF">J2Z76_002669</name>
</gene>
<dbReference type="InterPro" id="IPR025626">
    <property type="entry name" value="YyzF"/>
</dbReference>
<dbReference type="Proteomes" id="UP001519342">
    <property type="component" value="Unassembled WGS sequence"/>
</dbReference>
<dbReference type="Pfam" id="PF14116">
    <property type="entry name" value="YyzF"/>
    <property type="match status" value="1"/>
</dbReference>
<dbReference type="RefSeq" id="WP_209512519.1">
    <property type="nucleotide sequence ID" value="NZ_JAGGKS010000008.1"/>
</dbReference>
<organism evidence="1 2">
    <name type="scientific">Sedimentibacter acidaminivorans</name>
    <dbReference type="NCBI Taxonomy" id="913099"/>
    <lineage>
        <taxon>Bacteria</taxon>
        <taxon>Bacillati</taxon>
        <taxon>Bacillota</taxon>
        <taxon>Tissierellia</taxon>
        <taxon>Sedimentibacter</taxon>
    </lineage>
</organism>
<proteinExistence type="predicted"/>
<sequence>MVENKNLYACKDHIEVALDDYINFEENAPYMVEVSDEEQVVCSYCEQKAKYKLLS</sequence>